<keyword evidence="2" id="KW-1185">Reference proteome</keyword>
<dbReference type="Proteomes" id="UP000593565">
    <property type="component" value="Unassembled WGS sequence"/>
</dbReference>
<accession>A0A7J5ZV13</accession>
<protein>
    <submittedName>
        <fullName evidence="1">Uncharacterized protein</fullName>
    </submittedName>
</protein>
<evidence type="ECO:0000313" key="1">
    <source>
        <dbReference type="EMBL" id="KAF4073068.1"/>
    </source>
</evidence>
<reference evidence="1 2" key="1">
    <citation type="submission" date="2020-02" db="EMBL/GenBank/DDBJ databases">
        <title>A chromosome-scale genome assembly of the black bullhead catfish (Ameiurus melas).</title>
        <authorList>
            <person name="Wen M."/>
            <person name="Zham M."/>
            <person name="Cabau C."/>
            <person name="Klopp C."/>
            <person name="Donnadieu C."/>
            <person name="Roques C."/>
            <person name="Bouchez O."/>
            <person name="Lampietro C."/>
            <person name="Jouanno E."/>
            <person name="Herpin A."/>
            <person name="Louis A."/>
            <person name="Berthelot C."/>
            <person name="Parey E."/>
            <person name="Roest-Crollius H."/>
            <person name="Braasch I."/>
            <person name="Postlethwait J."/>
            <person name="Robinson-Rechavi M."/>
            <person name="Echchiki A."/>
            <person name="Begum T."/>
            <person name="Montfort J."/>
            <person name="Schartl M."/>
            <person name="Bobe J."/>
            <person name="Guiguen Y."/>
        </authorList>
    </citation>
    <scope>NUCLEOTIDE SEQUENCE [LARGE SCALE GENOMIC DNA]</scope>
    <source>
        <strain evidence="1">M_S1</strain>
        <tissue evidence="1">Blood</tissue>
    </source>
</reference>
<name>A0A7J5ZV13_AMEME</name>
<evidence type="ECO:0000313" key="2">
    <source>
        <dbReference type="Proteomes" id="UP000593565"/>
    </source>
</evidence>
<sequence length="89" mass="10452">MEYTFLRSPGVRLTESVWGRSHRRGEENISGETEIGQKMSEWKSALLTVSGVTEDSTAPIRRRNRMEGGRQHWVENRLHILQCRWLQQN</sequence>
<dbReference type="EMBL" id="JAAGNN010000024">
    <property type="protein sequence ID" value="KAF4073068.1"/>
    <property type="molecule type" value="Genomic_DNA"/>
</dbReference>
<proteinExistence type="predicted"/>
<gene>
    <name evidence="1" type="ORF">AMELA_G00254560</name>
</gene>
<dbReference type="AlphaFoldDB" id="A0A7J5ZV13"/>
<comment type="caution">
    <text evidence="1">The sequence shown here is derived from an EMBL/GenBank/DDBJ whole genome shotgun (WGS) entry which is preliminary data.</text>
</comment>
<organism evidence="1 2">
    <name type="scientific">Ameiurus melas</name>
    <name type="common">Black bullhead</name>
    <name type="synonym">Silurus melas</name>
    <dbReference type="NCBI Taxonomy" id="219545"/>
    <lineage>
        <taxon>Eukaryota</taxon>
        <taxon>Metazoa</taxon>
        <taxon>Chordata</taxon>
        <taxon>Craniata</taxon>
        <taxon>Vertebrata</taxon>
        <taxon>Euteleostomi</taxon>
        <taxon>Actinopterygii</taxon>
        <taxon>Neopterygii</taxon>
        <taxon>Teleostei</taxon>
        <taxon>Ostariophysi</taxon>
        <taxon>Siluriformes</taxon>
        <taxon>Ictaluridae</taxon>
        <taxon>Ameiurus</taxon>
    </lineage>
</organism>